<accession>A0A0C3AFU1</accession>
<keyword evidence="2" id="KW-1185">Reference proteome</keyword>
<sequence length="163" mass="17593">MSIPTNSRLSDQVSAYMRSRFSFLAFPGSATGTPPIPLDLPVDLSIGMHQMVFTLVAAYNNPVQSSVDLVRLAESLAPMEPGNNGEREDMFIRKFSPTMCGLLDEPAVILGEGGIVALWYLPGALARPTQKNIMQALCPLYGRLTASIWATHGATTHSILTSN</sequence>
<dbReference type="HOGENOM" id="CLU_136944_0_0_1"/>
<evidence type="ECO:0000313" key="1">
    <source>
        <dbReference type="EMBL" id="KIM63802.1"/>
    </source>
</evidence>
<proteinExistence type="predicted"/>
<name>A0A0C3AFU1_9AGAM</name>
<reference evidence="1 2" key="1">
    <citation type="submission" date="2014-04" db="EMBL/GenBank/DDBJ databases">
        <authorList>
            <consortium name="DOE Joint Genome Institute"/>
            <person name="Kuo A."/>
            <person name="Kohler A."/>
            <person name="Nagy L.G."/>
            <person name="Floudas D."/>
            <person name="Copeland A."/>
            <person name="Barry K.W."/>
            <person name="Cichocki N."/>
            <person name="Veneault-Fourrey C."/>
            <person name="LaButti K."/>
            <person name="Lindquist E.A."/>
            <person name="Lipzen A."/>
            <person name="Lundell T."/>
            <person name="Morin E."/>
            <person name="Murat C."/>
            <person name="Sun H."/>
            <person name="Tunlid A."/>
            <person name="Henrissat B."/>
            <person name="Grigoriev I.V."/>
            <person name="Hibbett D.S."/>
            <person name="Martin F."/>
            <person name="Nordberg H.P."/>
            <person name="Cantor M.N."/>
            <person name="Hua S.X."/>
        </authorList>
    </citation>
    <scope>NUCLEOTIDE SEQUENCE [LARGE SCALE GENOMIC DNA]</scope>
    <source>
        <strain evidence="1 2">Foug A</strain>
    </source>
</reference>
<dbReference type="InParanoid" id="A0A0C3AFU1"/>
<dbReference type="OrthoDB" id="2691654at2759"/>
<dbReference type="Proteomes" id="UP000053989">
    <property type="component" value="Unassembled WGS sequence"/>
</dbReference>
<protein>
    <submittedName>
        <fullName evidence="1">Uncharacterized protein</fullName>
    </submittedName>
</protein>
<dbReference type="AlphaFoldDB" id="A0A0C3AFU1"/>
<gene>
    <name evidence="1" type="ORF">SCLCIDRAFT_23971</name>
</gene>
<dbReference type="EMBL" id="KN822032">
    <property type="protein sequence ID" value="KIM63802.1"/>
    <property type="molecule type" value="Genomic_DNA"/>
</dbReference>
<evidence type="ECO:0000313" key="2">
    <source>
        <dbReference type="Proteomes" id="UP000053989"/>
    </source>
</evidence>
<reference evidence="2" key="2">
    <citation type="submission" date="2015-01" db="EMBL/GenBank/DDBJ databases">
        <title>Evolutionary Origins and Diversification of the Mycorrhizal Mutualists.</title>
        <authorList>
            <consortium name="DOE Joint Genome Institute"/>
            <consortium name="Mycorrhizal Genomics Consortium"/>
            <person name="Kohler A."/>
            <person name="Kuo A."/>
            <person name="Nagy L.G."/>
            <person name="Floudas D."/>
            <person name="Copeland A."/>
            <person name="Barry K.W."/>
            <person name="Cichocki N."/>
            <person name="Veneault-Fourrey C."/>
            <person name="LaButti K."/>
            <person name="Lindquist E.A."/>
            <person name="Lipzen A."/>
            <person name="Lundell T."/>
            <person name="Morin E."/>
            <person name="Murat C."/>
            <person name="Riley R."/>
            <person name="Ohm R."/>
            <person name="Sun H."/>
            <person name="Tunlid A."/>
            <person name="Henrissat B."/>
            <person name="Grigoriev I.V."/>
            <person name="Hibbett D.S."/>
            <person name="Martin F."/>
        </authorList>
    </citation>
    <scope>NUCLEOTIDE SEQUENCE [LARGE SCALE GENOMIC DNA]</scope>
    <source>
        <strain evidence="2">Foug A</strain>
    </source>
</reference>
<organism evidence="1 2">
    <name type="scientific">Scleroderma citrinum Foug A</name>
    <dbReference type="NCBI Taxonomy" id="1036808"/>
    <lineage>
        <taxon>Eukaryota</taxon>
        <taxon>Fungi</taxon>
        <taxon>Dikarya</taxon>
        <taxon>Basidiomycota</taxon>
        <taxon>Agaricomycotina</taxon>
        <taxon>Agaricomycetes</taxon>
        <taxon>Agaricomycetidae</taxon>
        <taxon>Boletales</taxon>
        <taxon>Sclerodermatineae</taxon>
        <taxon>Sclerodermataceae</taxon>
        <taxon>Scleroderma</taxon>
    </lineage>
</organism>